<protein>
    <submittedName>
        <fullName evidence="2">Uncharacterized protein</fullName>
    </submittedName>
</protein>
<dbReference type="AlphaFoldDB" id="G5A1R3"/>
<dbReference type="Proteomes" id="UP000002640">
    <property type="component" value="Unassembled WGS sequence"/>
</dbReference>
<organism evidence="2 3">
    <name type="scientific">Phytophthora sojae (strain P6497)</name>
    <name type="common">Soybean stem and root rot agent</name>
    <name type="synonym">Phytophthora megasperma f. sp. glycines</name>
    <dbReference type="NCBI Taxonomy" id="1094619"/>
    <lineage>
        <taxon>Eukaryota</taxon>
        <taxon>Sar</taxon>
        <taxon>Stramenopiles</taxon>
        <taxon>Oomycota</taxon>
        <taxon>Peronosporomycetes</taxon>
        <taxon>Peronosporales</taxon>
        <taxon>Peronosporaceae</taxon>
        <taxon>Phytophthora</taxon>
    </lineage>
</organism>
<dbReference type="KEGG" id="psoj:PHYSODRAFT_304590"/>
<gene>
    <name evidence="2" type="ORF">PHYSODRAFT_304590</name>
</gene>
<keyword evidence="3" id="KW-1185">Reference proteome</keyword>
<name>G5A1R3_PHYSP</name>
<reference evidence="2 3" key="1">
    <citation type="journal article" date="2006" name="Science">
        <title>Phytophthora genome sequences uncover evolutionary origins and mechanisms of pathogenesis.</title>
        <authorList>
            <person name="Tyler B.M."/>
            <person name="Tripathy S."/>
            <person name="Zhang X."/>
            <person name="Dehal P."/>
            <person name="Jiang R.H."/>
            <person name="Aerts A."/>
            <person name="Arredondo F.D."/>
            <person name="Baxter L."/>
            <person name="Bensasson D."/>
            <person name="Beynon J.L."/>
            <person name="Chapman J."/>
            <person name="Damasceno C.M."/>
            <person name="Dorrance A.E."/>
            <person name="Dou D."/>
            <person name="Dickerman A.W."/>
            <person name="Dubchak I.L."/>
            <person name="Garbelotto M."/>
            <person name="Gijzen M."/>
            <person name="Gordon S.G."/>
            <person name="Govers F."/>
            <person name="Grunwald N.J."/>
            <person name="Huang W."/>
            <person name="Ivors K.L."/>
            <person name="Jones R.W."/>
            <person name="Kamoun S."/>
            <person name="Krampis K."/>
            <person name="Lamour K.H."/>
            <person name="Lee M.K."/>
            <person name="McDonald W.H."/>
            <person name="Medina M."/>
            <person name="Meijer H.J."/>
            <person name="Nordberg E.K."/>
            <person name="Maclean D.J."/>
            <person name="Ospina-Giraldo M.D."/>
            <person name="Morris P.F."/>
            <person name="Phuntumart V."/>
            <person name="Putnam N.H."/>
            <person name="Rash S."/>
            <person name="Rose J.K."/>
            <person name="Sakihama Y."/>
            <person name="Salamov A.A."/>
            <person name="Savidor A."/>
            <person name="Scheuring C.F."/>
            <person name="Smith B.M."/>
            <person name="Sobral B.W."/>
            <person name="Terry A."/>
            <person name="Torto-Alalibo T.A."/>
            <person name="Win J."/>
            <person name="Xu Z."/>
            <person name="Zhang H."/>
            <person name="Grigoriev I.V."/>
            <person name="Rokhsar D.S."/>
            <person name="Boore J.L."/>
        </authorList>
    </citation>
    <scope>NUCLEOTIDE SEQUENCE [LARGE SCALE GENOMIC DNA]</scope>
    <source>
        <strain evidence="2 3">P6497</strain>
    </source>
</reference>
<evidence type="ECO:0000313" key="3">
    <source>
        <dbReference type="Proteomes" id="UP000002640"/>
    </source>
</evidence>
<evidence type="ECO:0000313" key="2">
    <source>
        <dbReference type="EMBL" id="EGZ10861.1"/>
    </source>
</evidence>
<feature type="compositionally biased region" description="Basic and acidic residues" evidence="1">
    <location>
        <begin position="196"/>
        <end position="217"/>
    </location>
</feature>
<proteinExistence type="predicted"/>
<feature type="region of interest" description="Disordered" evidence="1">
    <location>
        <begin position="173"/>
        <end position="217"/>
    </location>
</feature>
<dbReference type="GeneID" id="20642439"/>
<dbReference type="STRING" id="1094619.G5A1R3"/>
<accession>G5A1R3</accession>
<sequence>MNKLSKCFEISRRAQAACWWRLRHREDPEKPVADVPWRRNQKLLSEHSHRHRRRMRVSAVTLLLGNEARELLLYAGLPLPELLRCVASIFPALQRTGNAATSVALCHASAGVFYPLSLLRRSPELFEHEPYYLVLYGGEGGADDVDTSPGGSRWSWQQTLRLLLPSRAWPRTRRSAVDSVTGSKTKEPKPPGADSDAPRGPRETRGGRAVAEEPAIREGVDRVELELAAYTEVAHEEVEQKIEVMQLD</sequence>
<dbReference type="EMBL" id="JH159158">
    <property type="protein sequence ID" value="EGZ10861.1"/>
    <property type="molecule type" value="Genomic_DNA"/>
</dbReference>
<dbReference type="InParanoid" id="G5A1R3"/>
<evidence type="ECO:0000256" key="1">
    <source>
        <dbReference type="SAM" id="MobiDB-lite"/>
    </source>
</evidence>
<dbReference type="RefSeq" id="XP_009533606.1">
    <property type="nucleotide sequence ID" value="XM_009535311.1"/>
</dbReference>